<evidence type="ECO:0000256" key="2">
    <source>
        <dbReference type="ARBA" id="ARBA00004141"/>
    </source>
</evidence>
<comment type="subcellular location">
    <subcellularLocation>
        <location evidence="2 8">Membrane</location>
        <topology evidence="2 8">Multi-pass membrane protein</topology>
    </subcellularLocation>
</comment>
<keyword evidence="10" id="KW-1185">Reference proteome</keyword>
<feature type="transmembrane region" description="Helical" evidence="8">
    <location>
        <begin position="47"/>
        <end position="71"/>
    </location>
</feature>
<evidence type="ECO:0000256" key="4">
    <source>
        <dbReference type="ARBA" id="ARBA00021353"/>
    </source>
</evidence>
<evidence type="ECO:0000256" key="8">
    <source>
        <dbReference type="RuleBase" id="RU367100"/>
    </source>
</evidence>
<reference evidence="10" key="1">
    <citation type="journal article" date="2012" name="G3 (Bethesda)">
        <title>Pichia sorbitophila, an interspecies yeast hybrid reveals early steps of genome resolution following polyploidization.</title>
        <authorList>
            <person name="Leh Louis V."/>
            <person name="Despons L."/>
            <person name="Friedrich A."/>
            <person name="Martin T."/>
            <person name="Durrens P."/>
            <person name="Casaregola S."/>
            <person name="Neuveglise C."/>
            <person name="Fairhead C."/>
            <person name="Marck C."/>
            <person name="Cruz J.A."/>
            <person name="Straub M.L."/>
            <person name="Kugler V."/>
            <person name="Sacerdot C."/>
            <person name="Uzunov Z."/>
            <person name="Thierry A."/>
            <person name="Weiss S."/>
            <person name="Bleykasten C."/>
            <person name="De Montigny J."/>
            <person name="Jacques N."/>
            <person name="Jung P."/>
            <person name="Lemaire M."/>
            <person name="Mallet S."/>
            <person name="Morel G."/>
            <person name="Richard G.F."/>
            <person name="Sarkar A."/>
            <person name="Savel G."/>
            <person name="Schacherer J."/>
            <person name="Seret M.L."/>
            <person name="Talla E."/>
            <person name="Samson G."/>
            <person name="Jubin C."/>
            <person name="Poulain J."/>
            <person name="Vacherie B."/>
            <person name="Barbe V."/>
            <person name="Pelletier E."/>
            <person name="Sherman D.J."/>
            <person name="Westhof E."/>
            <person name="Weissenbach J."/>
            <person name="Baret P.V."/>
            <person name="Wincker P."/>
            <person name="Gaillardin C."/>
            <person name="Dujon B."/>
            <person name="Souciet J.L."/>
        </authorList>
    </citation>
    <scope>NUCLEOTIDE SEQUENCE [LARGE SCALE GENOMIC DNA]</scope>
    <source>
        <strain evidence="10">CBS 270.75 / DBVPG 7215 / KCTC 17166 / NRRL Y-17582</strain>
    </source>
</reference>
<dbReference type="GeneID" id="11472189"/>
<comment type="function">
    <text evidence="1 8">Required for growth under high-pressure and low-temperature conditions.</text>
</comment>
<evidence type="ECO:0000313" key="10">
    <source>
        <dbReference type="Proteomes" id="UP000006790"/>
    </source>
</evidence>
<dbReference type="STRING" id="931890.G8JUZ7"/>
<dbReference type="AlphaFoldDB" id="G8JUZ7"/>
<dbReference type="OMA" id="ITHHEFE"/>
<evidence type="ECO:0000313" key="9">
    <source>
        <dbReference type="EMBL" id="AET40476.1"/>
    </source>
</evidence>
<dbReference type="RefSeq" id="XP_003647293.1">
    <property type="nucleotide sequence ID" value="XM_003647245.1"/>
</dbReference>
<accession>G8JUZ7</accession>
<dbReference type="FunCoup" id="G8JUZ7">
    <property type="interactions" value="20"/>
</dbReference>
<keyword evidence="6 8" id="KW-1133">Transmembrane helix</keyword>
<name>G8JUZ7_ERECY</name>
<dbReference type="InterPro" id="IPR038869">
    <property type="entry name" value="DLT1"/>
</dbReference>
<evidence type="ECO:0000256" key="7">
    <source>
        <dbReference type="ARBA" id="ARBA00023136"/>
    </source>
</evidence>
<keyword evidence="7 8" id="KW-0472">Membrane</keyword>
<dbReference type="OrthoDB" id="4096362at2759"/>
<comment type="similarity">
    <text evidence="3 8">Belongs to the DLT1 family.</text>
</comment>
<evidence type="ECO:0000256" key="6">
    <source>
        <dbReference type="ARBA" id="ARBA00022989"/>
    </source>
</evidence>
<proteinExistence type="inferred from homology"/>
<dbReference type="HOGENOM" id="CLU_066044_0_0_1"/>
<organism evidence="9 10">
    <name type="scientific">Eremothecium cymbalariae (strain CBS 270.75 / DBVPG 7215 / KCTC 17166 / NRRL Y-17582)</name>
    <name type="common">Yeast</name>
    <dbReference type="NCBI Taxonomy" id="931890"/>
    <lineage>
        <taxon>Eukaryota</taxon>
        <taxon>Fungi</taxon>
        <taxon>Dikarya</taxon>
        <taxon>Ascomycota</taxon>
        <taxon>Saccharomycotina</taxon>
        <taxon>Saccharomycetes</taxon>
        <taxon>Saccharomycetales</taxon>
        <taxon>Saccharomycetaceae</taxon>
        <taxon>Eremothecium</taxon>
    </lineage>
</organism>
<keyword evidence="5 8" id="KW-0812">Transmembrane</keyword>
<dbReference type="PANTHER" id="PTHR40021:SF1">
    <property type="entry name" value="DEFECT AT LOW TEMPERATURE PROTEIN 1"/>
    <property type="match status" value="1"/>
</dbReference>
<dbReference type="EMBL" id="CP002502">
    <property type="protein sequence ID" value="AET40476.1"/>
    <property type="molecule type" value="Genomic_DNA"/>
</dbReference>
<dbReference type="Proteomes" id="UP000006790">
    <property type="component" value="Chromosome 6"/>
</dbReference>
<protein>
    <recommendedName>
        <fullName evidence="4 8">Defect at low temperature protein 1</fullName>
    </recommendedName>
</protein>
<dbReference type="PANTHER" id="PTHR40021">
    <property type="entry name" value="DEFECT AT LOW TEMPERATURE PROTEIN 1"/>
    <property type="match status" value="1"/>
</dbReference>
<evidence type="ECO:0000256" key="5">
    <source>
        <dbReference type="ARBA" id="ARBA00022692"/>
    </source>
</evidence>
<sequence length="343" mass="38509">MAVYSAPRWLHRTSLTIFCSLLVAFSLVMPIDSVVQAARSGKNALNTSVVVGAVVLTGIVFAVFATSRVLVHRSCIQDIPKRYIPITKHDILHSACRDEITKCIEFTHKSGKDLRTPMRKVVHDGLEPPPNPKFPGDDTIPPLLNYKTCLKVVADRFKFQGMFLNNLDANPRIGSTFSQYVREQFKSEDEALTRRVDEFIDLYEKIRYSDTPIRREEFLRYMDISLYFVDLSLIIGHEHPVNINELAYPASSKRTSVASSSKPGTISGECSDYNGSGDLIQNRNWTALQRTGSTGTVAIRIVSTQPPEEPEFYRNELQDASVSYIKGEHTPSSAGSYNSVIRR</sequence>
<gene>
    <name evidence="8" type="primary">DLT1</name>
    <name evidence="9" type="ordered locus">Ecym_6079</name>
</gene>
<dbReference type="InParanoid" id="G8JUZ7"/>
<comment type="caution">
    <text evidence="8">Lacks conserved residue(s) required for the propagation of feature annotation.</text>
</comment>
<dbReference type="GO" id="GO:0016020">
    <property type="term" value="C:membrane"/>
    <property type="evidence" value="ECO:0007669"/>
    <property type="project" value="UniProtKB-SubCell"/>
</dbReference>
<evidence type="ECO:0000256" key="3">
    <source>
        <dbReference type="ARBA" id="ARBA00005550"/>
    </source>
</evidence>
<dbReference type="KEGG" id="erc:Ecym_6079"/>
<dbReference type="eggNOG" id="ENOG502RAJJ">
    <property type="taxonomic scope" value="Eukaryota"/>
</dbReference>
<evidence type="ECO:0000256" key="1">
    <source>
        <dbReference type="ARBA" id="ARBA00002489"/>
    </source>
</evidence>